<feature type="binding site" evidence="3">
    <location>
        <position position="51"/>
    </location>
    <ligand>
        <name>Ca(2+)</name>
        <dbReference type="ChEBI" id="CHEBI:29108"/>
        <label>3</label>
    </ligand>
</feature>
<feature type="binding site" evidence="3">
    <location>
        <position position="8"/>
    </location>
    <ligand>
        <name>Ca(2+)</name>
        <dbReference type="ChEBI" id="CHEBI:29108"/>
        <label>1</label>
    </ligand>
</feature>
<evidence type="ECO:0000259" key="1">
    <source>
        <dbReference type="PROSITE" id="PS51766"/>
    </source>
</evidence>
<dbReference type="PDB" id="5NRK">
    <property type="method" value="X-ray"/>
    <property type="resolution" value="1.45 A"/>
    <property type="chains" value="B/D=1-68"/>
</dbReference>
<feature type="binding site" evidence="3">
    <location>
        <position position="40"/>
    </location>
    <ligand>
        <name>Ca(2+)</name>
        <dbReference type="ChEBI" id="CHEBI:29108"/>
        <label>3</label>
    </ligand>
</feature>
<feature type="binding site" evidence="3">
    <location>
        <position position="4"/>
    </location>
    <ligand>
        <name>Ca(2+)</name>
        <dbReference type="ChEBI" id="CHEBI:29108"/>
        <label>1</label>
    </ligand>
</feature>
<dbReference type="PDBsum" id="5NRK"/>
<dbReference type="GO" id="GO:0000272">
    <property type="term" value="P:polysaccharide catabolic process"/>
    <property type="evidence" value="ECO:0007669"/>
    <property type="project" value="InterPro"/>
</dbReference>
<feature type="binding site" evidence="3">
    <location>
        <position position="29"/>
    </location>
    <ligand>
        <name>Ca(2+)</name>
        <dbReference type="ChEBI" id="CHEBI:29108"/>
        <label>2</label>
    </ligand>
</feature>
<dbReference type="Gene3D" id="1.10.1330.10">
    <property type="entry name" value="Dockerin domain"/>
    <property type="match status" value="1"/>
</dbReference>
<protein>
    <submittedName>
        <fullName evidence="2">DocCel5: Type I dockerin repeat domain from A. cellulolyticus family 5 endoglucanase WP_010249057 S15I, I16N mutant</fullName>
    </submittedName>
</protein>
<feature type="binding site" evidence="3">
    <location>
        <position position="42"/>
    </location>
    <ligand>
        <name>Ca(2+)</name>
        <dbReference type="ChEBI" id="CHEBI:29108"/>
        <label>3</label>
    </ligand>
</feature>
<feature type="binding site" evidence="3">
    <location>
        <position position="15"/>
    </location>
    <ligand>
        <name>Ca(2+)</name>
        <dbReference type="ChEBI" id="CHEBI:29108"/>
        <label>1</label>
    </ligand>
</feature>
<sequence>KPGDVDGNGSININDFALMRNYLLGNLKDFPAEDDIKAGDLNGDKSINSLDFAIMRMYLLGMITKFSV</sequence>
<dbReference type="PROSITE" id="PS00018">
    <property type="entry name" value="EF_HAND_1"/>
    <property type="match status" value="1"/>
</dbReference>
<feature type="binding site" evidence="3">
    <location>
        <position position="35"/>
    </location>
    <ligand>
        <name>Ca(2+)</name>
        <dbReference type="ChEBI" id="CHEBI:29108"/>
        <label>2</label>
    </ligand>
</feature>
<dbReference type="CDD" id="cd14256">
    <property type="entry name" value="Dockerin_I"/>
    <property type="match status" value="1"/>
</dbReference>
<gene>
    <name evidence="2" type="primary">BglC</name>
</gene>
<dbReference type="AlphaFoldDB" id="A0A2R2JFJ6"/>
<dbReference type="InterPro" id="IPR016134">
    <property type="entry name" value="Dockerin_dom"/>
</dbReference>
<feature type="binding site" evidence="3">
    <location>
        <position position="6"/>
    </location>
    <ligand>
        <name>Ca(2+)</name>
        <dbReference type="ChEBI" id="CHEBI:29108"/>
        <label>1</label>
    </ligand>
</feature>
<feature type="binding site" evidence="3">
    <location>
        <position position="46"/>
    </location>
    <ligand>
        <name>Ca(2+)</name>
        <dbReference type="ChEBI" id="CHEBI:29108"/>
        <label>3</label>
    </ligand>
</feature>
<dbReference type="PROSITE" id="PS51766">
    <property type="entry name" value="DOCKERIN"/>
    <property type="match status" value="1"/>
</dbReference>
<dbReference type="InterPro" id="IPR018247">
    <property type="entry name" value="EF_Hand_1_Ca_BS"/>
</dbReference>
<dbReference type="InterPro" id="IPR002105">
    <property type="entry name" value="Dockerin_1_rpt"/>
</dbReference>
<feature type="binding site" evidence="3">
    <location>
        <position position="32"/>
    </location>
    <ligand>
        <name>Ca(2+)</name>
        <dbReference type="ChEBI" id="CHEBI:29108"/>
        <label>2</label>
    </ligand>
</feature>
<evidence type="ECO:0000313" key="2">
    <source>
        <dbReference type="PDB" id="5NRK"/>
    </source>
</evidence>
<dbReference type="SMR" id="A0A2R2JFJ6"/>
<reference evidence="2 3" key="1">
    <citation type="journal article" date="2018" name="J. Biol. Chem.">
        <title>Structure-function analyses generate novel specificities to assemble the components of multienzyme bacterial cellulosome complexes.</title>
        <authorList>
            <person name="Bule P."/>
            <person name="Cameron K."/>
            <person name="Prates J.A.M."/>
            <person name="Ferreira L.M.A."/>
            <person name="Smith S.P."/>
            <person name="Gilbert H.J."/>
            <person name="Bayer E.A."/>
            <person name="Najmudin S."/>
            <person name="Fontes C.M.G.A."/>
            <person name="Alves V.D."/>
        </authorList>
    </citation>
    <scope>X-RAY CRYSTALLOGRAPHY (1.45 ANGSTROMS) IN COMPLEX WITH CA(2+)</scope>
</reference>
<accession>A0A2R2JFJ6</accession>
<name>A0A2R2JFJ6_9FIRM</name>
<proteinExistence type="evidence at protein level"/>
<feature type="binding site" evidence="3">
    <location>
        <position position="44"/>
    </location>
    <ligand>
        <name>Ca(2+)</name>
        <dbReference type="ChEBI" id="CHEBI:29108"/>
        <label>3</label>
    </ligand>
</feature>
<evidence type="ECO:0007829" key="3">
    <source>
        <dbReference type="PDB" id="5NRK"/>
    </source>
</evidence>
<keyword evidence="3" id="KW-0479">Metal-binding</keyword>
<dbReference type="Pfam" id="PF00404">
    <property type="entry name" value="Dockerin_1"/>
    <property type="match status" value="1"/>
</dbReference>
<dbReference type="SUPFAM" id="SSF63446">
    <property type="entry name" value="Type I dockerin domain"/>
    <property type="match status" value="1"/>
</dbReference>
<organism evidence="2">
    <name type="scientific">Acetivibrio cellulolyticus</name>
    <dbReference type="NCBI Taxonomy" id="35830"/>
    <lineage>
        <taxon>Bacteria</taxon>
        <taxon>Bacillati</taxon>
        <taxon>Bacillota</taxon>
        <taxon>Clostridia</taxon>
        <taxon>Eubacteriales</taxon>
        <taxon>Oscillospiraceae</taxon>
        <taxon>Acetivibrio</taxon>
    </lineage>
</organism>
<dbReference type="GO" id="GO:0004553">
    <property type="term" value="F:hydrolase activity, hydrolyzing O-glycosyl compounds"/>
    <property type="evidence" value="ECO:0007669"/>
    <property type="project" value="InterPro"/>
</dbReference>
<feature type="binding site" evidence="3">
    <location>
        <position position="30"/>
    </location>
    <ligand>
        <name>Ca(2+)</name>
        <dbReference type="ChEBI" id="CHEBI:29108"/>
        <label>2</label>
    </ligand>
</feature>
<dbReference type="InterPro" id="IPR036439">
    <property type="entry name" value="Dockerin_dom_sf"/>
</dbReference>
<feature type="domain" description="Dockerin" evidence="1">
    <location>
        <begin position="1"/>
        <end position="68"/>
    </location>
</feature>
<keyword evidence="3" id="KW-0106">Calcium</keyword>
<dbReference type="GO" id="GO:0046872">
    <property type="term" value="F:metal ion binding"/>
    <property type="evidence" value="ECO:0007669"/>
    <property type="project" value="UniProtKB-KW"/>
</dbReference>
<keyword evidence="2 3" id="KW-0002">3D-structure</keyword>
<feature type="binding site" evidence="3">
    <location>
        <position position="10"/>
    </location>
    <ligand>
        <name>Ca(2+)</name>
        <dbReference type="ChEBI" id="CHEBI:29108"/>
        <label>1</label>
    </ligand>
</feature>